<dbReference type="OrthoDB" id="3892815at2759"/>
<dbReference type="Proteomes" id="UP000504636">
    <property type="component" value="Unplaced"/>
</dbReference>
<name>A0A6A6YAI1_9PEZI</name>
<gene>
    <name evidence="2 4" type="ORF">BDZ99DRAFT_467087</name>
</gene>
<reference evidence="4" key="2">
    <citation type="submission" date="2020-04" db="EMBL/GenBank/DDBJ databases">
        <authorList>
            <consortium name="NCBI Genome Project"/>
        </authorList>
    </citation>
    <scope>NUCLEOTIDE SEQUENCE</scope>
    <source>
        <strain evidence="4">CBS 304.34</strain>
    </source>
</reference>
<dbReference type="Gene3D" id="2.60.40.640">
    <property type="match status" value="1"/>
</dbReference>
<keyword evidence="3" id="KW-1185">Reference proteome</keyword>
<dbReference type="RefSeq" id="XP_033571801.1">
    <property type="nucleotide sequence ID" value="XM_033720938.1"/>
</dbReference>
<proteinExistence type="predicted"/>
<organism evidence="2">
    <name type="scientific">Mytilinidion resinicola</name>
    <dbReference type="NCBI Taxonomy" id="574789"/>
    <lineage>
        <taxon>Eukaryota</taxon>
        <taxon>Fungi</taxon>
        <taxon>Dikarya</taxon>
        <taxon>Ascomycota</taxon>
        <taxon>Pezizomycotina</taxon>
        <taxon>Dothideomycetes</taxon>
        <taxon>Pleosporomycetidae</taxon>
        <taxon>Mytilinidiales</taxon>
        <taxon>Mytilinidiaceae</taxon>
        <taxon>Mytilinidion</taxon>
    </lineage>
</organism>
<evidence type="ECO:0000256" key="1">
    <source>
        <dbReference type="SAM" id="MobiDB-lite"/>
    </source>
</evidence>
<dbReference type="GeneID" id="54461831"/>
<sequence>MGLFSSSKSDQPQTPLPSLELRLAHSKDTVIKPGNTITGELTLSTTVPITPQSIEVAFWGQSQTWLRTSSSTNNSTTYYHFRDQAPLFTVTCDVLPKTDGGALLPGQPYVMPFTFTTPMGTGFNRAEVYKHPEDPVFIIGPHDLPPTFFHGRNGPDRPDQCSISYGVTAHLTCASLPAGGHSCTAPVLFAPLNPYTHIQHPNRHRYAKKLALSSSVLAGAAAASVGFRQSLKDKLSSQTPRLDFELAVELPDLLRSGAEFAFRSSFAVLSKTENVTRVPEITFKVLKLELLDFTLFRAPRDWAAANTMSGGPSRWRDGTPRSSFRTEHSGYGESKTLLNAVPESETVELPEVLAEKAEKRMVQAGECEAWFTGRVPGFTPPSFQSFAVTRTYRFKVKMRVEVGGKNFDFVVEGGEVVMGSA</sequence>
<dbReference type="InterPro" id="IPR014752">
    <property type="entry name" value="Arrestin-like_C"/>
</dbReference>
<dbReference type="AlphaFoldDB" id="A0A6A6YAI1"/>
<evidence type="ECO:0000313" key="2">
    <source>
        <dbReference type="EMBL" id="KAF2804837.1"/>
    </source>
</evidence>
<dbReference type="EMBL" id="MU003711">
    <property type="protein sequence ID" value="KAF2804837.1"/>
    <property type="molecule type" value="Genomic_DNA"/>
</dbReference>
<evidence type="ECO:0008006" key="5">
    <source>
        <dbReference type="Google" id="ProtNLM"/>
    </source>
</evidence>
<protein>
    <recommendedName>
        <fullName evidence="5">Arrestin-like N-terminal domain-containing protein</fullName>
    </recommendedName>
</protein>
<accession>A0A6A6YAI1</accession>
<evidence type="ECO:0000313" key="4">
    <source>
        <dbReference type="RefSeq" id="XP_033571801.1"/>
    </source>
</evidence>
<reference evidence="4" key="3">
    <citation type="submission" date="2025-04" db="UniProtKB">
        <authorList>
            <consortium name="RefSeq"/>
        </authorList>
    </citation>
    <scope>IDENTIFICATION</scope>
    <source>
        <strain evidence="4">CBS 304.34</strain>
    </source>
</reference>
<feature type="region of interest" description="Disordered" evidence="1">
    <location>
        <begin position="307"/>
        <end position="329"/>
    </location>
</feature>
<feature type="compositionally biased region" description="Basic and acidic residues" evidence="1">
    <location>
        <begin position="314"/>
        <end position="329"/>
    </location>
</feature>
<evidence type="ECO:0000313" key="3">
    <source>
        <dbReference type="Proteomes" id="UP000504636"/>
    </source>
</evidence>
<reference evidence="2 4" key="1">
    <citation type="journal article" date="2020" name="Stud. Mycol.">
        <title>101 Dothideomycetes genomes: a test case for predicting lifestyles and emergence of pathogens.</title>
        <authorList>
            <person name="Haridas S."/>
            <person name="Albert R."/>
            <person name="Binder M."/>
            <person name="Bloem J."/>
            <person name="Labutti K."/>
            <person name="Salamov A."/>
            <person name="Andreopoulos B."/>
            <person name="Baker S."/>
            <person name="Barry K."/>
            <person name="Bills G."/>
            <person name="Bluhm B."/>
            <person name="Cannon C."/>
            <person name="Castanera R."/>
            <person name="Culley D."/>
            <person name="Daum C."/>
            <person name="Ezra D."/>
            <person name="Gonzalez J."/>
            <person name="Henrissat B."/>
            <person name="Kuo A."/>
            <person name="Liang C."/>
            <person name="Lipzen A."/>
            <person name="Lutzoni F."/>
            <person name="Magnuson J."/>
            <person name="Mondo S."/>
            <person name="Nolan M."/>
            <person name="Ohm R."/>
            <person name="Pangilinan J."/>
            <person name="Park H.-J."/>
            <person name="Ramirez L."/>
            <person name="Alfaro M."/>
            <person name="Sun H."/>
            <person name="Tritt A."/>
            <person name="Yoshinaga Y."/>
            <person name="Zwiers L.-H."/>
            <person name="Turgeon B."/>
            <person name="Goodwin S."/>
            <person name="Spatafora J."/>
            <person name="Crous P."/>
            <person name="Grigoriev I."/>
        </authorList>
    </citation>
    <scope>NUCLEOTIDE SEQUENCE</scope>
    <source>
        <strain evidence="2 4">CBS 304.34</strain>
    </source>
</reference>